<dbReference type="GO" id="GO:0006355">
    <property type="term" value="P:regulation of DNA-templated transcription"/>
    <property type="evidence" value="ECO:0007669"/>
    <property type="project" value="InterPro"/>
</dbReference>
<comment type="caution">
    <text evidence="5">The sequence shown here is derived from an EMBL/GenBank/DDBJ whole genome shotgun (WGS) entry which is preliminary data.</text>
</comment>
<evidence type="ECO:0000256" key="1">
    <source>
        <dbReference type="ARBA" id="ARBA00022737"/>
    </source>
</evidence>
<dbReference type="EMBL" id="QVEV01000004">
    <property type="protein sequence ID" value="RGC17647.1"/>
    <property type="molecule type" value="Genomic_DNA"/>
</dbReference>
<dbReference type="PANTHER" id="PTHR30185:SF18">
    <property type="entry name" value="TRANSCRIPTIONAL REGULATOR MTLR"/>
    <property type="match status" value="1"/>
</dbReference>
<name>A0A3E2W0W8_CLOIN</name>
<organism evidence="5 6">
    <name type="scientific">Clostridium innocuum</name>
    <dbReference type="NCBI Taxonomy" id="1522"/>
    <lineage>
        <taxon>Bacteria</taxon>
        <taxon>Bacillati</taxon>
        <taxon>Bacillota</taxon>
        <taxon>Clostridia</taxon>
        <taxon>Eubacteriales</taxon>
        <taxon>Clostridiaceae</taxon>
        <taxon>Clostridium</taxon>
    </lineage>
</organism>
<keyword evidence="2" id="KW-0805">Transcription regulation</keyword>
<dbReference type="Gene3D" id="1.10.1790.10">
    <property type="entry name" value="PRD domain"/>
    <property type="match status" value="1"/>
</dbReference>
<dbReference type="OrthoDB" id="9776005at2"/>
<dbReference type="InterPro" id="IPR050661">
    <property type="entry name" value="BglG_antiterminators"/>
</dbReference>
<evidence type="ECO:0000256" key="2">
    <source>
        <dbReference type="ARBA" id="ARBA00023015"/>
    </source>
</evidence>
<dbReference type="Proteomes" id="UP000260025">
    <property type="component" value="Unassembled WGS sequence"/>
</dbReference>
<dbReference type="CDD" id="cd00133">
    <property type="entry name" value="PTS_IIB"/>
    <property type="match status" value="1"/>
</dbReference>
<evidence type="ECO:0000256" key="3">
    <source>
        <dbReference type="ARBA" id="ARBA00023163"/>
    </source>
</evidence>
<evidence type="ECO:0000259" key="4">
    <source>
        <dbReference type="PROSITE" id="PS51372"/>
    </source>
</evidence>
<dbReference type="InterPro" id="IPR036388">
    <property type="entry name" value="WH-like_DNA-bd_sf"/>
</dbReference>
<dbReference type="InterPro" id="IPR036634">
    <property type="entry name" value="PRD_sf"/>
</dbReference>
<dbReference type="PANTHER" id="PTHR30185">
    <property type="entry name" value="CRYPTIC BETA-GLUCOSIDE BGL OPERON ANTITERMINATOR"/>
    <property type="match status" value="1"/>
</dbReference>
<dbReference type="RefSeq" id="WP_117442219.1">
    <property type="nucleotide sequence ID" value="NZ_JAJFEN010000081.1"/>
</dbReference>
<sequence length="690" mass="81314">MELKSRQVYILEELTASREGLEIHILLEKLQVTRRTLYYDLEKINHYLKDQQLGLVSIDENHIVLQTYHNKGLLYELERHEEYYYSIEERRAMEVFCISLSHVRYTLDVLAELFDVSKNTVLTDIKMLKKELQTWKLKIISHAQSGYRIIGEEKVLRKMLQDKLQRLTNPGIRFRIKTQLRKTLCYYSGNDIDFYEICRCIIKQYEIDTKGEFFLGNMDAVCLMMQMAWIRSIQGFSVSMNLEEEMTLMNTVSFRSLEISSRKLDQYDINLSQKEIYYMTVLFLGIQTTDFVSREQEDAFIESFAKELIENFERVSCMSFQDRDRLIKKLNYHIRPLYYRMKYGLETVNPLVHDVKKRYPALYYFAKKAFEGIQSEASALISEDEIAYLCIYFASHLNEKKLQNSTASSREMILIVGIDNMATTTLVKEQLQELFGGAFSYHITVESKLKSWTLKDYVLIICIGHGFQSIERYQNRCIEVEPILTETDRRKLMDAIEKQNIYMEKDPVIRSIIKSAQHHSTGTIDKVNLYFDLFRLLEPQKKLLIDPVEIIDLQDKIKNGEVLNYKHLDWDMLLSCGCTHLVGDSRAKRLIERMKLRFREHVGGLYQIRKHVILVHCPMHKEIGGSIDECVIITETPVLCPGELEARIFLFFSTVDNYSHWNTLMNIYTYFDELTHISELLEVRTSLETE</sequence>
<dbReference type="Gene3D" id="1.10.10.10">
    <property type="entry name" value="Winged helix-like DNA-binding domain superfamily/Winged helix DNA-binding domain"/>
    <property type="match status" value="1"/>
</dbReference>
<keyword evidence="3" id="KW-0804">Transcription</keyword>
<evidence type="ECO:0000313" key="6">
    <source>
        <dbReference type="Proteomes" id="UP000260025"/>
    </source>
</evidence>
<dbReference type="SUPFAM" id="SSF63520">
    <property type="entry name" value="PTS-regulatory domain, PRD"/>
    <property type="match status" value="2"/>
</dbReference>
<dbReference type="AlphaFoldDB" id="A0A3E2W0W8"/>
<accession>A0A3E2W0W8</accession>
<gene>
    <name evidence="5" type="ORF">DXA38_04875</name>
</gene>
<feature type="domain" description="PRD" evidence="4">
    <location>
        <begin position="189"/>
        <end position="293"/>
    </location>
</feature>
<reference evidence="5 6" key="1">
    <citation type="submission" date="2018-08" db="EMBL/GenBank/DDBJ databases">
        <title>A genome reference for cultivated species of the human gut microbiota.</title>
        <authorList>
            <person name="Zou Y."/>
            <person name="Xue W."/>
            <person name="Luo G."/>
        </authorList>
    </citation>
    <scope>NUCLEOTIDE SEQUENCE [LARGE SCALE GENOMIC DNA]</scope>
    <source>
        <strain evidence="5 6">OF01-2LB</strain>
    </source>
</reference>
<protein>
    <submittedName>
        <fullName evidence="5">Transcription antiterminator</fullName>
    </submittedName>
</protein>
<proteinExistence type="predicted"/>
<feature type="domain" description="PRD" evidence="4">
    <location>
        <begin position="296"/>
        <end position="403"/>
    </location>
</feature>
<evidence type="ECO:0000313" key="5">
    <source>
        <dbReference type="EMBL" id="RGC17647.1"/>
    </source>
</evidence>
<dbReference type="PROSITE" id="PS51372">
    <property type="entry name" value="PRD_2"/>
    <property type="match status" value="2"/>
</dbReference>
<dbReference type="Pfam" id="PF00874">
    <property type="entry name" value="PRD"/>
    <property type="match status" value="1"/>
</dbReference>
<keyword evidence="1" id="KW-0677">Repeat</keyword>
<dbReference type="InterPro" id="IPR011608">
    <property type="entry name" value="PRD"/>
</dbReference>